<gene>
    <name evidence="4" type="ORF">C7476_115125</name>
</gene>
<evidence type="ECO:0000256" key="1">
    <source>
        <dbReference type="ARBA" id="ARBA00005125"/>
    </source>
</evidence>
<evidence type="ECO:0000313" key="5">
    <source>
        <dbReference type="Proteomes" id="UP000253324"/>
    </source>
</evidence>
<feature type="domain" description="NAD-dependent epimerase/dehydratase" evidence="3">
    <location>
        <begin position="4"/>
        <end position="222"/>
    </location>
</feature>
<comment type="pathway">
    <text evidence="1">Bacterial outer membrane biogenesis; LPS O-antigen biosynthesis.</text>
</comment>
<proteinExistence type="inferred from homology"/>
<accession>A0A368YIU9</accession>
<dbReference type="Proteomes" id="UP000253324">
    <property type="component" value="Unassembled WGS sequence"/>
</dbReference>
<dbReference type="EMBL" id="QPJM01000015">
    <property type="protein sequence ID" value="RCW80160.1"/>
    <property type="molecule type" value="Genomic_DNA"/>
</dbReference>
<dbReference type="SUPFAM" id="SSF51735">
    <property type="entry name" value="NAD(P)-binding Rossmann-fold domains"/>
    <property type="match status" value="1"/>
</dbReference>
<dbReference type="AlphaFoldDB" id="A0A368YIU9"/>
<dbReference type="InterPro" id="IPR001509">
    <property type="entry name" value="Epimerase_deHydtase"/>
</dbReference>
<dbReference type="Pfam" id="PF01370">
    <property type="entry name" value="Epimerase"/>
    <property type="match status" value="1"/>
</dbReference>
<comment type="caution">
    <text evidence="4">The sequence shown here is derived from an EMBL/GenBank/DDBJ whole genome shotgun (WGS) entry which is preliminary data.</text>
</comment>
<organism evidence="4 5">
    <name type="scientific">Phyllobacterium bourgognense</name>
    <dbReference type="NCBI Taxonomy" id="314236"/>
    <lineage>
        <taxon>Bacteria</taxon>
        <taxon>Pseudomonadati</taxon>
        <taxon>Pseudomonadota</taxon>
        <taxon>Alphaproteobacteria</taxon>
        <taxon>Hyphomicrobiales</taxon>
        <taxon>Phyllobacteriaceae</taxon>
        <taxon>Phyllobacterium</taxon>
    </lineage>
</organism>
<dbReference type="Gene3D" id="3.40.50.720">
    <property type="entry name" value="NAD(P)-binding Rossmann-like Domain"/>
    <property type="match status" value="1"/>
</dbReference>
<reference evidence="4 5" key="1">
    <citation type="submission" date="2018-07" db="EMBL/GenBank/DDBJ databases">
        <title>Genomic Encyclopedia of Type Strains, Phase III (KMG-III): the genomes of soil and plant-associated and newly described type strains.</title>
        <authorList>
            <person name="Whitman W."/>
        </authorList>
    </citation>
    <scope>NUCLEOTIDE SEQUENCE [LARGE SCALE GENOMIC DNA]</scope>
    <source>
        <strain evidence="4 5">31-25a</strain>
    </source>
</reference>
<dbReference type="RefSeq" id="WP_181872547.1">
    <property type="nucleotide sequence ID" value="NZ_QPJM01000015.1"/>
</dbReference>
<evidence type="ECO:0000259" key="3">
    <source>
        <dbReference type="Pfam" id="PF01370"/>
    </source>
</evidence>
<name>A0A368YIU9_9HYPH</name>
<evidence type="ECO:0000256" key="2">
    <source>
        <dbReference type="ARBA" id="ARBA00007637"/>
    </source>
</evidence>
<comment type="similarity">
    <text evidence="2">Belongs to the NAD(P)-dependent epimerase/dehydratase family.</text>
</comment>
<keyword evidence="5" id="KW-1185">Reference proteome</keyword>
<protein>
    <submittedName>
        <fullName evidence="4">dTDP-6-deoxy-L-talose 4-dehydrogenase (NAD+)</fullName>
    </submittedName>
</protein>
<evidence type="ECO:0000313" key="4">
    <source>
        <dbReference type="EMBL" id="RCW80160.1"/>
    </source>
</evidence>
<dbReference type="InterPro" id="IPR036291">
    <property type="entry name" value="NAD(P)-bd_dom_sf"/>
</dbReference>
<sequence length="283" mass="31506">MKYLVTGGAGYVGQHVVQALIDRGNEVVVVSRSAGALPDGATFLKLDVLESDEAIYELSGRPDVLIHLAWEDGFNHASYKHLENLPKHVTFLRNMLSAGLKHIVGVGTMHEIGYHVGPVFETTPTFPQHAYGIAKNHLRLVQSLLCREFHAIDHWIRCYYIYGDDVLNNSIFTKLLKAEAEGKTEFPLNTGELLYDFTPVDELGAMIADVAQQREISGIINCCSGEPISLKTMVLRFIAENKLKIEPVWGAFPLRPYDSRAIWGDTSKLNSLRARGSTSNILR</sequence>
<dbReference type="PANTHER" id="PTHR43000">
    <property type="entry name" value="DTDP-D-GLUCOSE 4,6-DEHYDRATASE-RELATED"/>
    <property type="match status" value="1"/>
</dbReference>